<proteinExistence type="inferred from homology"/>
<feature type="compositionally biased region" description="Low complexity" evidence="4">
    <location>
        <begin position="1"/>
        <end position="10"/>
    </location>
</feature>
<dbReference type="Gene3D" id="3.40.1190.20">
    <property type="match status" value="1"/>
</dbReference>
<dbReference type="InterPro" id="IPR011611">
    <property type="entry name" value="PfkB_dom"/>
</dbReference>
<name>A0ABW1EZT0_9ACTN</name>
<dbReference type="CDD" id="cd01166">
    <property type="entry name" value="KdgK"/>
    <property type="match status" value="1"/>
</dbReference>
<evidence type="ECO:0000256" key="4">
    <source>
        <dbReference type="SAM" id="MobiDB-lite"/>
    </source>
</evidence>
<dbReference type="RefSeq" id="WP_313766718.1">
    <property type="nucleotide sequence ID" value="NZ_BAAAVH010000014.1"/>
</dbReference>
<dbReference type="EMBL" id="JBHSOD010000028">
    <property type="protein sequence ID" value="MFC5887553.1"/>
    <property type="molecule type" value="Genomic_DNA"/>
</dbReference>
<keyword evidence="3 6" id="KW-0418">Kinase</keyword>
<keyword evidence="7" id="KW-1185">Reference proteome</keyword>
<sequence>MPRQESTGSPGAPPPPDGPTAVCVGESMAVLLPDRPGPLESVEGFRLSVGGAESNVAAALAALGVSSAWISRVGDDGFGRRLLAELAARGVDVSAVAVDRHRPTGLYLKEVGGSTGSRHDLGPGRSRLHYHRRGSAASALSPALLDDPAAARLLAGARLLHLSGITAALSDDCLALLRALLADRRPGRLVSFDLNWRPALWRERDPAVLPPLLNACDLLLLGADEAEEAFGTGDAQALRRRFPSPATLVVKDAARTVTAVDRDGTAVTEPALAVEVVEATGAGDAFAAGYLAATLRGLDRRRRLRLGHLSAACALTAHGDQAELPPGPVLAALLDASTDAWAATTVSADGITSPALPPPGDATAGPRPTPSPALGGHR</sequence>
<feature type="region of interest" description="Disordered" evidence="4">
    <location>
        <begin position="1"/>
        <end position="23"/>
    </location>
</feature>
<reference evidence="7" key="1">
    <citation type="journal article" date="2019" name="Int. J. Syst. Evol. Microbiol.">
        <title>The Global Catalogue of Microorganisms (GCM) 10K type strain sequencing project: providing services to taxonomists for standard genome sequencing and annotation.</title>
        <authorList>
            <consortium name="The Broad Institute Genomics Platform"/>
            <consortium name="The Broad Institute Genome Sequencing Center for Infectious Disease"/>
            <person name="Wu L."/>
            <person name="Ma J."/>
        </authorList>
    </citation>
    <scope>NUCLEOTIDE SEQUENCE [LARGE SCALE GENOMIC DNA]</scope>
    <source>
        <strain evidence="7">CGMCC 4.1469</strain>
    </source>
</reference>
<evidence type="ECO:0000256" key="3">
    <source>
        <dbReference type="ARBA" id="ARBA00022777"/>
    </source>
</evidence>
<feature type="domain" description="Carbohydrate kinase PfkB" evidence="5">
    <location>
        <begin position="21"/>
        <end position="325"/>
    </location>
</feature>
<evidence type="ECO:0000256" key="1">
    <source>
        <dbReference type="ARBA" id="ARBA00010688"/>
    </source>
</evidence>
<organism evidence="6 7">
    <name type="scientific">Kitasatospora aburaviensis</name>
    <dbReference type="NCBI Taxonomy" id="67265"/>
    <lineage>
        <taxon>Bacteria</taxon>
        <taxon>Bacillati</taxon>
        <taxon>Actinomycetota</taxon>
        <taxon>Actinomycetes</taxon>
        <taxon>Kitasatosporales</taxon>
        <taxon>Streptomycetaceae</taxon>
        <taxon>Kitasatospora</taxon>
    </lineage>
</organism>
<dbReference type="Pfam" id="PF00294">
    <property type="entry name" value="PfkB"/>
    <property type="match status" value="1"/>
</dbReference>
<evidence type="ECO:0000256" key="2">
    <source>
        <dbReference type="ARBA" id="ARBA00022679"/>
    </source>
</evidence>
<feature type="region of interest" description="Disordered" evidence="4">
    <location>
        <begin position="349"/>
        <end position="378"/>
    </location>
</feature>
<dbReference type="PANTHER" id="PTHR43320">
    <property type="entry name" value="SUGAR KINASE"/>
    <property type="match status" value="1"/>
</dbReference>
<evidence type="ECO:0000259" key="5">
    <source>
        <dbReference type="Pfam" id="PF00294"/>
    </source>
</evidence>
<dbReference type="SUPFAM" id="SSF53613">
    <property type="entry name" value="Ribokinase-like"/>
    <property type="match status" value="1"/>
</dbReference>
<comment type="caution">
    <text evidence="6">The sequence shown here is derived from an EMBL/GenBank/DDBJ whole genome shotgun (WGS) entry which is preliminary data.</text>
</comment>
<dbReference type="Proteomes" id="UP001596067">
    <property type="component" value="Unassembled WGS sequence"/>
</dbReference>
<dbReference type="InterPro" id="IPR052700">
    <property type="entry name" value="Carb_kinase_PfkB-like"/>
</dbReference>
<dbReference type="GO" id="GO:0016301">
    <property type="term" value="F:kinase activity"/>
    <property type="evidence" value="ECO:0007669"/>
    <property type="project" value="UniProtKB-KW"/>
</dbReference>
<evidence type="ECO:0000313" key="6">
    <source>
        <dbReference type="EMBL" id="MFC5887553.1"/>
    </source>
</evidence>
<dbReference type="InterPro" id="IPR029056">
    <property type="entry name" value="Ribokinase-like"/>
</dbReference>
<evidence type="ECO:0000313" key="7">
    <source>
        <dbReference type="Proteomes" id="UP001596067"/>
    </source>
</evidence>
<gene>
    <name evidence="6" type="ORF">ACFP0N_21525</name>
</gene>
<accession>A0ABW1EZT0</accession>
<comment type="similarity">
    <text evidence="1">Belongs to the carbohydrate kinase PfkB family.</text>
</comment>
<keyword evidence="2" id="KW-0808">Transferase</keyword>
<dbReference type="PANTHER" id="PTHR43320:SF2">
    <property type="entry name" value="2-DEHYDRO-3-DEOXYGLUCONOKINASE_2-DEHYDRO-3-DEOXYGALACTONOKINASE"/>
    <property type="match status" value="1"/>
</dbReference>
<protein>
    <submittedName>
        <fullName evidence="6">Sugar kinase</fullName>
    </submittedName>
</protein>